<proteinExistence type="predicted"/>
<reference evidence="1" key="1">
    <citation type="submission" date="2021-08" db="EMBL/GenBank/DDBJ databases">
        <title>The first chromosome-level gecko genome reveals the dynamic sex chromosomes of Neotropical dwarf geckos (Sphaerodactylidae: Sphaerodactylus).</title>
        <authorList>
            <person name="Pinto B.J."/>
            <person name="Keating S.E."/>
            <person name="Gamble T."/>
        </authorList>
    </citation>
    <scope>NUCLEOTIDE SEQUENCE</scope>
    <source>
        <strain evidence="1">TG3544</strain>
    </source>
</reference>
<comment type="caution">
    <text evidence="1">The sequence shown here is derived from an EMBL/GenBank/DDBJ whole genome shotgun (WGS) entry which is preliminary data.</text>
</comment>
<evidence type="ECO:0000313" key="1">
    <source>
        <dbReference type="EMBL" id="KAH7987277.1"/>
    </source>
</evidence>
<keyword evidence="2" id="KW-1185">Reference proteome</keyword>
<accession>A0ACB8E591</accession>
<dbReference type="EMBL" id="CM037630">
    <property type="protein sequence ID" value="KAH7987277.1"/>
    <property type="molecule type" value="Genomic_DNA"/>
</dbReference>
<gene>
    <name evidence="1" type="ORF">K3G42_002994</name>
</gene>
<name>A0ACB8E591_9SAUR</name>
<organism evidence="1 2">
    <name type="scientific">Sphaerodactylus townsendi</name>
    <dbReference type="NCBI Taxonomy" id="933632"/>
    <lineage>
        <taxon>Eukaryota</taxon>
        <taxon>Metazoa</taxon>
        <taxon>Chordata</taxon>
        <taxon>Craniata</taxon>
        <taxon>Vertebrata</taxon>
        <taxon>Euteleostomi</taxon>
        <taxon>Lepidosauria</taxon>
        <taxon>Squamata</taxon>
        <taxon>Bifurcata</taxon>
        <taxon>Gekkota</taxon>
        <taxon>Sphaerodactylidae</taxon>
        <taxon>Sphaerodactylus</taxon>
    </lineage>
</organism>
<protein>
    <submittedName>
        <fullName evidence="1">Uncharacterized protein</fullName>
    </submittedName>
</protein>
<dbReference type="Proteomes" id="UP000827872">
    <property type="component" value="Linkage Group LG17"/>
</dbReference>
<sequence>MSPRHPVGAWQKEDDTPAAMAAPSSRTGLPTFPTYKVALGTENVGAAELGLDPHDSKECRRHSGLHRVFDEP</sequence>
<evidence type="ECO:0000313" key="2">
    <source>
        <dbReference type="Proteomes" id="UP000827872"/>
    </source>
</evidence>